<dbReference type="Proteomes" id="UP000321746">
    <property type="component" value="Unassembled WGS sequence"/>
</dbReference>
<evidence type="ECO:0000313" key="2">
    <source>
        <dbReference type="Proteomes" id="UP000321746"/>
    </source>
</evidence>
<dbReference type="AlphaFoldDB" id="A0A511XG94"/>
<keyword evidence="2" id="KW-1185">Reference proteome</keyword>
<evidence type="ECO:0008006" key="3">
    <source>
        <dbReference type="Google" id="ProtNLM"/>
    </source>
</evidence>
<sequence length="170" mass="17686">MTLADAISRQWFFLLLWKIRNMTMRFAPIAAVAALSMATFAAPVLAAEATMGTPSGTLLMTAKSADIGVGYTWGDATLMYNHKSYHFSVSGAQIAAVGFSEVTSKGTVYNLHKAADFAGTFAAADGEATLGNGLGGAVLENKNGVRIKIESTAKGARLSAGGQGLTFTLK</sequence>
<organism evidence="1 2">
    <name type="scientific">Acetobacter oeni</name>
    <dbReference type="NCBI Taxonomy" id="304077"/>
    <lineage>
        <taxon>Bacteria</taxon>
        <taxon>Pseudomonadati</taxon>
        <taxon>Pseudomonadota</taxon>
        <taxon>Alphaproteobacteria</taxon>
        <taxon>Acetobacterales</taxon>
        <taxon>Acetobacteraceae</taxon>
        <taxon>Acetobacter</taxon>
    </lineage>
</organism>
<proteinExistence type="predicted"/>
<protein>
    <recommendedName>
        <fullName evidence="3">DUF1134 domain-containing protein</fullName>
    </recommendedName>
</protein>
<gene>
    <name evidence="1" type="ORF">AOE01nite_01720</name>
</gene>
<dbReference type="EMBL" id="BJYG01000001">
    <property type="protein sequence ID" value="GEN61948.1"/>
    <property type="molecule type" value="Genomic_DNA"/>
</dbReference>
<comment type="caution">
    <text evidence="1">The sequence shown here is derived from an EMBL/GenBank/DDBJ whole genome shotgun (WGS) entry which is preliminary data.</text>
</comment>
<accession>A0A511XG94</accession>
<reference evidence="1 2" key="1">
    <citation type="submission" date="2019-07" db="EMBL/GenBank/DDBJ databases">
        <title>Whole genome shotgun sequence of Acetobacter oeni NBRC 105207.</title>
        <authorList>
            <person name="Hosoyama A."/>
            <person name="Uohara A."/>
            <person name="Ohji S."/>
            <person name="Ichikawa N."/>
        </authorList>
    </citation>
    <scope>NUCLEOTIDE SEQUENCE [LARGE SCALE GENOMIC DNA]</scope>
    <source>
        <strain evidence="1 2">NBRC 105207</strain>
    </source>
</reference>
<evidence type="ECO:0000313" key="1">
    <source>
        <dbReference type="EMBL" id="GEN61948.1"/>
    </source>
</evidence>
<name>A0A511XG94_9PROT</name>